<evidence type="ECO:0000313" key="1">
    <source>
        <dbReference type="EMBL" id="EDR34170.1"/>
    </source>
</evidence>
<reference evidence="1 2" key="2">
    <citation type="submission" date="2010-03" db="EMBL/GenBank/DDBJ databases">
        <authorList>
            <person name="Payne S.H."/>
            <person name="Sutton G.G."/>
        </authorList>
    </citation>
    <scope>NUCLEOTIDE SEQUENCE [LARGE SCALE GENOMIC DNA]</scope>
    <source>
        <strain evidence="1 2">IP275</strain>
    </source>
</reference>
<gene>
    <name evidence="1" type="ORF">YPIP275_3278</name>
</gene>
<name>A0AAV3BI62_YERPE</name>
<evidence type="ECO:0000313" key="2">
    <source>
        <dbReference type="Proteomes" id="UP000004430"/>
    </source>
</evidence>
<proteinExistence type="predicted"/>
<dbReference type="EMBL" id="AAOS02000003">
    <property type="protein sequence ID" value="EDR34170.1"/>
    <property type="molecule type" value="Genomic_DNA"/>
</dbReference>
<accession>A0AAV3BI62</accession>
<comment type="caution">
    <text evidence="1">The sequence shown here is derived from an EMBL/GenBank/DDBJ whole genome shotgun (WGS) entry which is preliminary data.</text>
</comment>
<organism evidence="1 2">
    <name type="scientific">Yersinia pestis biovar Orientalis str. IP275</name>
    <dbReference type="NCBI Taxonomy" id="373665"/>
    <lineage>
        <taxon>Bacteria</taxon>
        <taxon>Pseudomonadati</taxon>
        <taxon>Pseudomonadota</taxon>
        <taxon>Gammaproteobacteria</taxon>
        <taxon>Enterobacterales</taxon>
        <taxon>Yersiniaceae</taxon>
        <taxon>Yersinia</taxon>
    </lineage>
</organism>
<protein>
    <submittedName>
        <fullName evidence="1">Uncharacterized protein</fullName>
    </submittedName>
</protein>
<reference evidence="1 2" key="1">
    <citation type="submission" date="2008-01" db="EMBL/GenBank/DDBJ databases">
        <title>Yersinia pestis Strain IP275 project at JCVI/TIGR.</title>
        <authorList>
            <person name="Ravel J."/>
            <person name="Eppinger M."/>
            <person name="Fricke W.F."/>
            <person name="Rosovitz M."/>
            <person name="Lindler L.E."/>
            <person name="Bearden S."/>
            <person name="Shriefer M."/>
        </authorList>
    </citation>
    <scope>NUCLEOTIDE SEQUENCE [LARGE SCALE GENOMIC DNA]</scope>
    <source>
        <strain evidence="1 2">IP275</strain>
    </source>
</reference>
<dbReference type="Proteomes" id="UP000004430">
    <property type="component" value="Unassembled WGS sequence"/>
</dbReference>
<sequence length="43" mass="4850">MICVASFSRLNCPARKGVKGITVKIEGYHGKNWPFQDNEQVIN</sequence>
<dbReference type="AlphaFoldDB" id="A0AAV3BI62"/>